<evidence type="ECO:0000313" key="9">
    <source>
        <dbReference type="Proteomes" id="UP000183995"/>
    </source>
</evidence>
<feature type="transmembrane region" description="Helical" evidence="6">
    <location>
        <begin position="84"/>
        <end position="107"/>
    </location>
</feature>
<reference evidence="8 9" key="1">
    <citation type="submission" date="2016-11" db="EMBL/GenBank/DDBJ databases">
        <authorList>
            <person name="Jaros S."/>
            <person name="Januszkiewicz K."/>
            <person name="Wedrychowicz H."/>
        </authorList>
    </citation>
    <scope>NUCLEOTIDE SEQUENCE [LARGE SCALE GENOMIC DNA]</scope>
    <source>
        <strain evidence="8 9">DSM 10068</strain>
    </source>
</reference>
<accession>A0A1M5WTM9</accession>
<evidence type="ECO:0000313" key="8">
    <source>
        <dbReference type="EMBL" id="SHH90907.1"/>
    </source>
</evidence>
<evidence type="ECO:0000256" key="1">
    <source>
        <dbReference type="ARBA" id="ARBA00004141"/>
    </source>
</evidence>
<dbReference type="PANTHER" id="PTHR38459">
    <property type="entry name" value="PROPHAGE BACTOPRENOL-LINKED GLUCOSE TRANSLOCASE HOMOLOG"/>
    <property type="match status" value="1"/>
</dbReference>
<dbReference type="InterPro" id="IPR007267">
    <property type="entry name" value="GtrA_DPMS_TM"/>
</dbReference>
<keyword evidence="9" id="KW-1185">Reference proteome</keyword>
<comment type="similarity">
    <text evidence="2">Belongs to the GtrA family.</text>
</comment>
<evidence type="ECO:0000256" key="2">
    <source>
        <dbReference type="ARBA" id="ARBA00009399"/>
    </source>
</evidence>
<dbReference type="GO" id="GO:0005886">
    <property type="term" value="C:plasma membrane"/>
    <property type="evidence" value="ECO:0007669"/>
    <property type="project" value="TreeGrafter"/>
</dbReference>
<dbReference type="RefSeq" id="WP_073077074.1">
    <property type="nucleotide sequence ID" value="NZ_FQXV01000004.1"/>
</dbReference>
<dbReference type="EMBL" id="FQXV01000004">
    <property type="protein sequence ID" value="SHH90907.1"/>
    <property type="molecule type" value="Genomic_DNA"/>
</dbReference>
<evidence type="ECO:0000256" key="6">
    <source>
        <dbReference type="SAM" id="Phobius"/>
    </source>
</evidence>
<protein>
    <submittedName>
        <fullName evidence="8">Putative flippase GtrA (Transmembrane translocase of bactoprenol-linked glucose)</fullName>
    </submittedName>
</protein>
<dbReference type="GO" id="GO:0000271">
    <property type="term" value="P:polysaccharide biosynthetic process"/>
    <property type="evidence" value="ECO:0007669"/>
    <property type="project" value="InterPro"/>
</dbReference>
<feature type="transmembrane region" description="Helical" evidence="6">
    <location>
        <begin position="113"/>
        <end position="133"/>
    </location>
</feature>
<feature type="transmembrane region" description="Helical" evidence="6">
    <location>
        <begin position="48"/>
        <end position="72"/>
    </location>
</feature>
<proteinExistence type="inferred from homology"/>
<dbReference type="Pfam" id="PF04138">
    <property type="entry name" value="GtrA_DPMS_TM"/>
    <property type="match status" value="1"/>
</dbReference>
<dbReference type="AlphaFoldDB" id="A0A1M5WTM9"/>
<keyword evidence="4 6" id="KW-1133">Transmembrane helix</keyword>
<organism evidence="8 9">
    <name type="scientific">Sporobacter termitidis DSM 10068</name>
    <dbReference type="NCBI Taxonomy" id="1123282"/>
    <lineage>
        <taxon>Bacteria</taxon>
        <taxon>Bacillati</taxon>
        <taxon>Bacillota</taxon>
        <taxon>Clostridia</taxon>
        <taxon>Eubacteriales</taxon>
        <taxon>Oscillospiraceae</taxon>
        <taxon>Sporobacter</taxon>
    </lineage>
</organism>
<keyword evidence="3 6" id="KW-0812">Transmembrane</keyword>
<dbReference type="PANTHER" id="PTHR38459:SF1">
    <property type="entry name" value="PROPHAGE BACTOPRENOL-LINKED GLUCOSE TRANSLOCASE HOMOLOG"/>
    <property type="match status" value="1"/>
</dbReference>
<feature type="transmembrane region" description="Helical" evidence="6">
    <location>
        <begin position="14"/>
        <end position="36"/>
    </location>
</feature>
<feature type="domain" description="GtrA/DPMS transmembrane" evidence="7">
    <location>
        <begin position="16"/>
        <end position="140"/>
    </location>
</feature>
<name>A0A1M5WTM9_9FIRM</name>
<evidence type="ECO:0000256" key="3">
    <source>
        <dbReference type="ARBA" id="ARBA00022692"/>
    </source>
</evidence>
<comment type="subcellular location">
    <subcellularLocation>
        <location evidence="1">Membrane</location>
        <topology evidence="1">Multi-pass membrane protein</topology>
    </subcellularLocation>
</comment>
<evidence type="ECO:0000256" key="4">
    <source>
        <dbReference type="ARBA" id="ARBA00022989"/>
    </source>
</evidence>
<gene>
    <name evidence="8" type="ORF">SAMN02745823_01375</name>
</gene>
<keyword evidence="5 6" id="KW-0472">Membrane</keyword>
<sequence length="141" mass="15352">MDKIKNLRPLLLEFIRYCVVGGAAFLVDAGILALFNQVILPELGGYRLYIATAIGFLAGLVFNYIFSLLFVFSAAKNGRVGRSVGAFAIFAVVGGIGLGLTELGMYIGVSRLGLHYMLVKVVVTAVVLMWNYLGRKILIFK</sequence>
<dbReference type="OrthoDB" id="9807815at2"/>
<evidence type="ECO:0000256" key="5">
    <source>
        <dbReference type="ARBA" id="ARBA00023136"/>
    </source>
</evidence>
<evidence type="ECO:0000259" key="7">
    <source>
        <dbReference type="Pfam" id="PF04138"/>
    </source>
</evidence>
<dbReference type="InterPro" id="IPR051401">
    <property type="entry name" value="GtrA_CellWall_Glycosyl"/>
</dbReference>
<dbReference type="STRING" id="1123282.SAMN02745823_01375"/>
<dbReference type="Proteomes" id="UP000183995">
    <property type="component" value="Unassembled WGS sequence"/>
</dbReference>